<sequence length="26" mass="2955">MTQQKFCTAAPSFLKTRLTTTQIPIK</sequence>
<reference evidence="1" key="1">
    <citation type="submission" date="2014-11" db="EMBL/GenBank/DDBJ databases">
        <authorList>
            <person name="Amaro Gonzalez C."/>
        </authorList>
    </citation>
    <scope>NUCLEOTIDE SEQUENCE</scope>
</reference>
<organism evidence="1">
    <name type="scientific">Anguilla anguilla</name>
    <name type="common">European freshwater eel</name>
    <name type="synonym">Muraena anguilla</name>
    <dbReference type="NCBI Taxonomy" id="7936"/>
    <lineage>
        <taxon>Eukaryota</taxon>
        <taxon>Metazoa</taxon>
        <taxon>Chordata</taxon>
        <taxon>Craniata</taxon>
        <taxon>Vertebrata</taxon>
        <taxon>Euteleostomi</taxon>
        <taxon>Actinopterygii</taxon>
        <taxon>Neopterygii</taxon>
        <taxon>Teleostei</taxon>
        <taxon>Anguilliformes</taxon>
        <taxon>Anguillidae</taxon>
        <taxon>Anguilla</taxon>
    </lineage>
</organism>
<accession>A0A0E9REF6</accession>
<evidence type="ECO:0000313" key="1">
    <source>
        <dbReference type="EMBL" id="JAH27464.1"/>
    </source>
</evidence>
<dbReference type="AlphaFoldDB" id="A0A0E9REF6"/>
<proteinExistence type="predicted"/>
<dbReference type="EMBL" id="GBXM01081113">
    <property type="protein sequence ID" value="JAH27464.1"/>
    <property type="molecule type" value="Transcribed_RNA"/>
</dbReference>
<reference evidence="1" key="2">
    <citation type="journal article" date="2015" name="Fish Shellfish Immunol.">
        <title>Early steps in the European eel (Anguilla anguilla)-Vibrio vulnificus interaction in the gills: Role of the RtxA13 toxin.</title>
        <authorList>
            <person name="Callol A."/>
            <person name="Pajuelo D."/>
            <person name="Ebbesson L."/>
            <person name="Teles M."/>
            <person name="MacKenzie S."/>
            <person name="Amaro C."/>
        </authorList>
    </citation>
    <scope>NUCLEOTIDE SEQUENCE</scope>
</reference>
<protein>
    <submittedName>
        <fullName evidence="1">Uncharacterized protein</fullName>
    </submittedName>
</protein>
<name>A0A0E9REF6_ANGAN</name>